<name>A0A0P0FPG8_BACT4</name>
<reference evidence="1 2" key="1">
    <citation type="submission" date="2015-09" db="EMBL/GenBank/DDBJ databases">
        <authorList>
            <consortium name="Pathogen Informatics"/>
        </authorList>
    </citation>
    <scope>NUCLEOTIDE SEQUENCE [LARGE SCALE GENOMIC DNA]</scope>
    <source>
        <strain evidence="1 2">2789STDY5834899</strain>
    </source>
</reference>
<accession>A0A0P0FPG8</accession>
<protein>
    <submittedName>
        <fullName evidence="1">Uncharacterized protein</fullName>
    </submittedName>
</protein>
<evidence type="ECO:0000313" key="1">
    <source>
        <dbReference type="EMBL" id="CUP93520.1"/>
    </source>
</evidence>
<organism evidence="1 2">
    <name type="scientific">Bacteroides thetaiotaomicron</name>
    <dbReference type="NCBI Taxonomy" id="818"/>
    <lineage>
        <taxon>Bacteria</taxon>
        <taxon>Pseudomonadati</taxon>
        <taxon>Bacteroidota</taxon>
        <taxon>Bacteroidia</taxon>
        <taxon>Bacteroidales</taxon>
        <taxon>Bacteroidaceae</taxon>
        <taxon>Bacteroides</taxon>
    </lineage>
</organism>
<sequence>MITNQITRILFSINKTIRLYNKISLYIKKEDARGKNVRGILCKEQISGKKTFTSIAFHLFPVGLSSLTSEERVHCRSPGFHKHGLPLLPPMQVPHTFINRIEEWGIYPHEKWENIILQYRHLPGFLQAPGKAVLYLL</sequence>
<evidence type="ECO:0000313" key="2">
    <source>
        <dbReference type="Proteomes" id="UP000095576"/>
    </source>
</evidence>
<dbReference type="AlphaFoldDB" id="A0A0P0FPG8"/>
<dbReference type="KEGG" id="btho:Btheta7330_03603"/>
<dbReference type="Proteomes" id="UP000095576">
    <property type="component" value="Unassembled WGS sequence"/>
</dbReference>
<gene>
    <name evidence="1" type="ORF">ERS852511_03726</name>
</gene>
<dbReference type="EMBL" id="CZAP01000016">
    <property type="protein sequence ID" value="CUP93520.1"/>
    <property type="molecule type" value="Genomic_DNA"/>
</dbReference>
<proteinExistence type="predicted"/>